<accession>A0A0V1AM79</accession>
<proteinExistence type="predicted"/>
<dbReference type="PROSITE" id="PS51257">
    <property type="entry name" value="PROKAR_LIPOPROTEIN"/>
    <property type="match status" value="1"/>
</dbReference>
<sequence length="152" mass="17241">MAILFKWHINSLLSLLSLQCTAFCIFGSCIIAGLEMGSVRQILYEGFMIRVLYVVTRSYCTWWTCGHHVERPIDQEDFQSFTFWNARDDLKIVFHPHVWKITGATRMTSSAGYGCCFNDGAAGCASWLASTIRLLQPLILCSFFTVLATHRS</sequence>
<keyword evidence="4" id="KW-1185">Reference proteome</keyword>
<keyword evidence="1" id="KW-0812">Transmembrane</keyword>
<dbReference type="InParanoid" id="A0A0V1AM79"/>
<evidence type="ECO:0008006" key="5">
    <source>
        <dbReference type="Google" id="ProtNLM"/>
    </source>
</evidence>
<evidence type="ECO:0000313" key="3">
    <source>
        <dbReference type="EMBL" id="KRY25938.1"/>
    </source>
</evidence>
<evidence type="ECO:0000256" key="2">
    <source>
        <dbReference type="SAM" id="SignalP"/>
    </source>
</evidence>
<dbReference type="AlphaFoldDB" id="A0A0V1AM79"/>
<keyword evidence="2" id="KW-0732">Signal</keyword>
<name>A0A0V1AM79_TRISP</name>
<dbReference type="OrthoDB" id="10484392at2759"/>
<dbReference type="EMBL" id="JYDH01000658">
    <property type="protein sequence ID" value="KRY25938.1"/>
    <property type="molecule type" value="Genomic_DNA"/>
</dbReference>
<feature type="transmembrane region" description="Helical" evidence="1">
    <location>
        <begin position="12"/>
        <end position="34"/>
    </location>
</feature>
<protein>
    <recommendedName>
        <fullName evidence="5">Transmembrane protein</fullName>
    </recommendedName>
</protein>
<gene>
    <name evidence="3" type="ORF">T01_10839</name>
</gene>
<organism evidence="3 4">
    <name type="scientific">Trichinella spiralis</name>
    <name type="common">Trichina worm</name>
    <dbReference type="NCBI Taxonomy" id="6334"/>
    <lineage>
        <taxon>Eukaryota</taxon>
        <taxon>Metazoa</taxon>
        <taxon>Ecdysozoa</taxon>
        <taxon>Nematoda</taxon>
        <taxon>Enoplea</taxon>
        <taxon>Dorylaimia</taxon>
        <taxon>Trichinellida</taxon>
        <taxon>Trichinellidae</taxon>
        <taxon>Trichinella</taxon>
    </lineage>
</organism>
<dbReference type="Proteomes" id="UP000054776">
    <property type="component" value="Unassembled WGS sequence"/>
</dbReference>
<comment type="caution">
    <text evidence="3">The sequence shown here is derived from an EMBL/GenBank/DDBJ whole genome shotgun (WGS) entry which is preliminary data.</text>
</comment>
<keyword evidence="1" id="KW-0472">Membrane</keyword>
<reference evidence="3 4" key="1">
    <citation type="submission" date="2015-01" db="EMBL/GenBank/DDBJ databases">
        <title>Evolution of Trichinella species and genotypes.</title>
        <authorList>
            <person name="Korhonen P.K."/>
            <person name="Edoardo P."/>
            <person name="Giuseppe L.R."/>
            <person name="Gasser R.B."/>
        </authorList>
    </citation>
    <scope>NUCLEOTIDE SEQUENCE [LARGE SCALE GENOMIC DNA]</scope>
    <source>
        <strain evidence="3">ISS3</strain>
    </source>
</reference>
<evidence type="ECO:0000256" key="1">
    <source>
        <dbReference type="SAM" id="Phobius"/>
    </source>
</evidence>
<feature type="signal peptide" evidence="2">
    <location>
        <begin position="1"/>
        <end position="22"/>
    </location>
</feature>
<feature type="chain" id="PRO_5006874571" description="Transmembrane protein" evidence="2">
    <location>
        <begin position="23"/>
        <end position="152"/>
    </location>
</feature>
<keyword evidence="1" id="KW-1133">Transmembrane helix</keyword>
<evidence type="ECO:0000313" key="4">
    <source>
        <dbReference type="Proteomes" id="UP000054776"/>
    </source>
</evidence>